<feature type="transmembrane region" description="Helical" evidence="1">
    <location>
        <begin position="72"/>
        <end position="96"/>
    </location>
</feature>
<feature type="transmembrane region" description="Helical" evidence="1">
    <location>
        <begin position="9"/>
        <end position="25"/>
    </location>
</feature>
<gene>
    <name evidence="3" type="ORF">VKT23_016194</name>
</gene>
<proteinExistence type="predicted"/>
<name>A0ABR1IYI9_9AGAR</name>
<dbReference type="PANTHER" id="PTHR40465:SF1">
    <property type="entry name" value="DUF6534 DOMAIN-CONTAINING PROTEIN"/>
    <property type="match status" value="1"/>
</dbReference>
<evidence type="ECO:0000313" key="3">
    <source>
        <dbReference type="EMBL" id="KAK7442223.1"/>
    </source>
</evidence>
<evidence type="ECO:0000259" key="2">
    <source>
        <dbReference type="Pfam" id="PF20152"/>
    </source>
</evidence>
<reference evidence="3 4" key="1">
    <citation type="submission" date="2024-01" db="EMBL/GenBank/DDBJ databases">
        <title>A draft genome for the cacao thread blight pathogen Marasmiellus scandens.</title>
        <authorList>
            <person name="Baruah I.K."/>
            <person name="Leung J."/>
            <person name="Bukari Y."/>
            <person name="Amoako-Attah I."/>
            <person name="Meinhardt L.W."/>
            <person name="Bailey B.A."/>
            <person name="Cohen S.P."/>
        </authorList>
    </citation>
    <scope>NUCLEOTIDE SEQUENCE [LARGE SCALE GENOMIC DNA]</scope>
    <source>
        <strain evidence="3 4">GH-19</strain>
    </source>
</reference>
<accession>A0ABR1IYI9</accession>
<feature type="transmembrane region" description="Helical" evidence="1">
    <location>
        <begin position="116"/>
        <end position="139"/>
    </location>
</feature>
<comment type="caution">
    <text evidence="3">The sequence shown here is derived from an EMBL/GenBank/DDBJ whole genome shotgun (WGS) entry which is preliminary data.</text>
</comment>
<feature type="domain" description="DUF6534" evidence="2">
    <location>
        <begin position="128"/>
        <end position="215"/>
    </location>
</feature>
<feature type="transmembrane region" description="Helical" evidence="1">
    <location>
        <begin position="45"/>
        <end position="65"/>
    </location>
</feature>
<keyword evidence="4" id="KW-1185">Reference proteome</keyword>
<keyword evidence="1" id="KW-1133">Transmembrane helix</keyword>
<feature type="transmembrane region" description="Helical" evidence="1">
    <location>
        <begin position="189"/>
        <end position="210"/>
    </location>
</feature>
<evidence type="ECO:0000256" key="1">
    <source>
        <dbReference type="SAM" id="Phobius"/>
    </source>
</evidence>
<sequence length="288" mass="32080">MSAIPKDRFRLLELTVTALSFYSLYNMTVTNFGNLDALADASMPLIVSQFLQHLILTFVQGFFIYRIHKLTGITLISVVASILLALRLLAATAVQALATVSLHEEKNNIVEYVNKYFWITVVKDMLGVATDTFIAAVLLMRLFRERSEAMDQTLPVVDKLILYTVETGFATGCYTILIAVLLLTMKHNYIWIGIWLLSSKVFSNTLLANLNSRASLRTQMHTTVESISRLEIEFGAGSDIVPLGTRLSSADAHLVTLDHRDSVLDAGTTSTHEDIKMMRKTETFASPP</sequence>
<evidence type="ECO:0000313" key="4">
    <source>
        <dbReference type="Proteomes" id="UP001498398"/>
    </source>
</evidence>
<keyword evidence="1" id="KW-0812">Transmembrane</keyword>
<dbReference type="Pfam" id="PF20152">
    <property type="entry name" value="DUF6534"/>
    <property type="match status" value="1"/>
</dbReference>
<dbReference type="InterPro" id="IPR045339">
    <property type="entry name" value="DUF6534"/>
</dbReference>
<organism evidence="3 4">
    <name type="scientific">Marasmiellus scandens</name>
    <dbReference type="NCBI Taxonomy" id="2682957"/>
    <lineage>
        <taxon>Eukaryota</taxon>
        <taxon>Fungi</taxon>
        <taxon>Dikarya</taxon>
        <taxon>Basidiomycota</taxon>
        <taxon>Agaricomycotina</taxon>
        <taxon>Agaricomycetes</taxon>
        <taxon>Agaricomycetidae</taxon>
        <taxon>Agaricales</taxon>
        <taxon>Marasmiineae</taxon>
        <taxon>Omphalotaceae</taxon>
        <taxon>Marasmiellus</taxon>
    </lineage>
</organism>
<dbReference type="Proteomes" id="UP001498398">
    <property type="component" value="Unassembled WGS sequence"/>
</dbReference>
<dbReference type="PANTHER" id="PTHR40465">
    <property type="entry name" value="CHROMOSOME 1, WHOLE GENOME SHOTGUN SEQUENCE"/>
    <property type="match status" value="1"/>
</dbReference>
<protein>
    <recommendedName>
        <fullName evidence="2">DUF6534 domain-containing protein</fullName>
    </recommendedName>
</protein>
<feature type="transmembrane region" description="Helical" evidence="1">
    <location>
        <begin position="160"/>
        <end position="183"/>
    </location>
</feature>
<keyword evidence="1" id="KW-0472">Membrane</keyword>
<dbReference type="EMBL" id="JBANRG010000059">
    <property type="protein sequence ID" value="KAK7442223.1"/>
    <property type="molecule type" value="Genomic_DNA"/>
</dbReference>